<comment type="similarity">
    <text evidence="2">Belongs to the TonB family.</text>
</comment>
<feature type="transmembrane region" description="Helical" evidence="11">
    <location>
        <begin position="20"/>
        <end position="39"/>
    </location>
</feature>
<evidence type="ECO:0000256" key="5">
    <source>
        <dbReference type="ARBA" id="ARBA00022519"/>
    </source>
</evidence>
<evidence type="ECO:0000256" key="4">
    <source>
        <dbReference type="ARBA" id="ARBA00022475"/>
    </source>
</evidence>
<evidence type="ECO:0000313" key="13">
    <source>
        <dbReference type="EMBL" id="MCY1081979.1"/>
    </source>
</evidence>
<evidence type="ECO:0000256" key="1">
    <source>
        <dbReference type="ARBA" id="ARBA00004383"/>
    </source>
</evidence>
<dbReference type="SUPFAM" id="SSF74653">
    <property type="entry name" value="TolA/TonB C-terminal domain"/>
    <property type="match status" value="1"/>
</dbReference>
<dbReference type="NCBIfam" id="TIGR01352">
    <property type="entry name" value="tonB_Cterm"/>
    <property type="match status" value="1"/>
</dbReference>
<reference evidence="13 14" key="1">
    <citation type="submission" date="2022-11" db="EMBL/GenBank/DDBJ databases">
        <title>Minimal conservation of predation-associated metabolite biosynthetic gene clusters underscores biosynthetic potential of Myxococcota including descriptions for ten novel species: Archangium lansinium sp. nov., Myxococcus landrumus sp. nov., Nannocystis bai.</title>
        <authorList>
            <person name="Ahearne A."/>
            <person name="Stevens C."/>
            <person name="Phillips K."/>
        </authorList>
    </citation>
    <scope>NUCLEOTIDE SEQUENCE [LARGE SCALE GENOMIC DNA]</scope>
    <source>
        <strain evidence="13 14">MIWBW</strain>
    </source>
</reference>
<protein>
    <submittedName>
        <fullName evidence="13">TonB family protein</fullName>
    </submittedName>
</protein>
<dbReference type="InterPro" id="IPR051045">
    <property type="entry name" value="TonB-dependent_transducer"/>
</dbReference>
<keyword evidence="6 11" id="KW-0812">Transmembrane</keyword>
<comment type="caution">
    <text evidence="13">The sequence shown here is derived from an EMBL/GenBank/DDBJ whole genome shotgun (WGS) entry which is preliminary data.</text>
</comment>
<dbReference type="PRINTS" id="PR01217">
    <property type="entry name" value="PRICHEXTENSN"/>
</dbReference>
<proteinExistence type="inferred from homology"/>
<accession>A0ABT4ALD8</accession>
<keyword evidence="4" id="KW-1003">Cell membrane</keyword>
<evidence type="ECO:0000256" key="10">
    <source>
        <dbReference type="SAM" id="MobiDB-lite"/>
    </source>
</evidence>
<gene>
    <name evidence="13" type="ORF">OV287_46775</name>
</gene>
<feature type="domain" description="TonB C-terminal" evidence="12">
    <location>
        <begin position="178"/>
        <end position="267"/>
    </location>
</feature>
<name>A0ABT4ALD8_9BACT</name>
<dbReference type="InterPro" id="IPR037682">
    <property type="entry name" value="TonB_C"/>
</dbReference>
<evidence type="ECO:0000256" key="3">
    <source>
        <dbReference type="ARBA" id="ARBA00022448"/>
    </source>
</evidence>
<evidence type="ECO:0000259" key="12">
    <source>
        <dbReference type="PROSITE" id="PS52015"/>
    </source>
</evidence>
<evidence type="ECO:0000256" key="7">
    <source>
        <dbReference type="ARBA" id="ARBA00022927"/>
    </source>
</evidence>
<sequence length="267" mass="28440">MSQAALHPPVSIRRDNSSRAVLIFLLVSLGVHGGGFFLLSRMQERTLTPVQRPVELVMVEVAKPPPPPPPPPQEEPKPPPPKPKVAPKPPPVKVAQAEKPPPPPPPDAAPPPPNDAPPPEQPSKPVPLVVGISMSSTTSAGGFSAPVGNTVYGKTGDKAVDPKDVKAYSAPKYVPVYQVDSEPRVASEVKIPYPDEARRAGIEGTVTLSITIDNEGRVVKAVIVKGLGYGLDEAARTALLRFRFKPAIKNGEAVSTEMKYSYTFVLD</sequence>
<dbReference type="EMBL" id="JAPNKA010000001">
    <property type="protein sequence ID" value="MCY1081979.1"/>
    <property type="molecule type" value="Genomic_DNA"/>
</dbReference>
<dbReference type="InterPro" id="IPR006260">
    <property type="entry name" value="TonB/TolA_C"/>
</dbReference>
<dbReference type="PROSITE" id="PS52015">
    <property type="entry name" value="TONB_CTD"/>
    <property type="match status" value="1"/>
</dbReference>
<keyword evidence="3" id="KW-0813">Transport</keyword>
<dbReference type="Proteomes" id="UP001207654">
    <property type="component" value="Unassembled WGS sequence"/>
</dbReference>
<evidence type="ECO:0000313" key="14">
    <source>
        <dbReference type="Proteomes" id="UP001207654"/>
    </source>
</evidence>
<keyword evidence="9 11" id="KW-0472">Membrane</keyword>
<comment type="subcellular location">
    <subcellularLocation>
        <location evidence="1">Cell inner membrane</location>
        <topology evidence="1">Single-pass membrane protein</topology>
        <orientation evidence="1">Periplasmic side</orientation>
    </subcellularLocation>
</comment>
<feature type="region of interest" description="Disordered" evidence="10">
    <location>
        <begin position="61"/>
        <end position="128"/>
    </location>
</feature>
<evidence type="ECO:0000256" key="9">
    <source>
        <dbReference type="ARBA" id="ARBA00023136"/>
    </source>
</evidence>
<dbReference type="RefSeq" id="WP_267540558.1">
    <property type="nucleotide sequence ID" value="NZ_JAPNKA010000001.1"/>
</dbReference>
<evidence type="ECO:0000256" key="11">
    <source>
        <dbReference type="SAM" id="Phobius"/>
    </source>
</evidence>
<keyword evidence="8 11" id="KW-1133">Transmembrane helix</keyword>
<keyword evidence="7" id="KW-0653">Protein transport</keyword>
<feature type="compositionally biased region" description="Pro residues" evidence="10">
    <location>
        <begin position="99"/>
        <end position="125"/>
    </location>
</feature>
<dbReference type="PANTHER" id="PTHR33446">
    <property type="entry name" value="PROTEIN TONB-RELATED"/>
    <property type="match status" value="1"/>
</dbReference>
<evidence type="ECO:0000256" key="8">
    <source>
        <dbReference type="ARBA" id="ARBA00022989"/>
    </source>
</evidence>
<evidence type="ECO:0000256" key="2">
    <source>
        <dbReference type="ARBA" id="ARBA00006555"/>
    </source>
</evidence>
<dbReference type="Pfam" id="PF03544">
    <property type="entry name" value="TonB_C"/>
    <property type="match status" value="1"/>
</dbReference>
<keyword evidence="5" id="KW-0997">Cell inner membrane</keyword>
<dbReference type="Gene3D" id="3.30.1150.10">
    <property type="match status" value="1"/>
</dbReference>
<evidence type="ECO:0000256" key="6">
    <source>
        <dbReference type="ARBA" id="ARBA00022692"/>
    </source>
</evidence>
<organism evidence="13 14">
    <name type="scientific">Archangium lansingense</name>
    <dbReference type="NCBI Taxonomy" id="2995310"/>
    <lineage>
        <taxon>Bacteria</taxon>
        <taxon>Pseudomonadati</taxon>
        <taxon>Myxococcota</taxon>
        <taxon>Myxococcia</taxon>
        <taxon>Myxococcales</taxon>
        <taxon>Cystobacterineae</taxon>
        <taxon>Archangiaceae</taxon>
        <taxon>Archangium</taxon>
    </lineage>
</organism>
<feature type="compositionally biased region" description="Pro residues" evidence="10">
    <location>
        <begin position="63"/>
        <end position="92"/>
    </location>
</feature>
<keyword evidence="14" id="KW-1185">Reference proteome</keyword>